<dbReference type="Proteomes" id="UP000011645">
    <property type="component" value="Unassembled WGS sequence"/>
</dbReference>
<dbReference type="InterPro" id="IPR055746">
    <property type="entry name" value="DUF7322"/>
</dbReference>
<dbReference type="EMBL" id="CP002062">
    <property type="protein sequence ID" value="ADJ15818.1"/>
    <property type="molecule type" value="Genomic_DNA"/>
</dbReference>
<evidence type="ECO:0000313" key="7">
    <source>
        <dbReference type="Proteomes" id="UP000011645"/>
    </source>
</evidence>
<dbReference type="STRING" id="795797.HacjB3_12175"/>
<feature type="transmembrane region" description="Helical" evidence="2">
    <location>
        <begin position="59"/>
        <end position="82"/>
    </location>
</feature>
<organism evidence="4 6">
    <name type="scientific">Halalkalicoccus jeotgali (strain DSM 18796 / CECT 7217 / JCM 14584 / KCTC 4019 / B3)</name>
    <dbReference type="NCBI Taxonomy" id="795797"/>
    <lineage>
        <taxon>Archaea</taxon>
        <taxon>Methanobacteriati</taxon>
        <taxon>Methanobacteriota</taxon>
        <taxon>Stenosarchaea group</taxon>
        <taxon>Halobacteria</taxon>
        <taxon>Halobacteriales</taxon>
        <taxon>Halococcaceae</taxon>
        <taxon>Halalkalicoccus</taxon>
    </lineage>
</organism>
<accession>D8J6A0</accession>
<dbReference type="EMBL" id="AOHV01000021">
    <property type="protein sequence ID" value="ELY38283.1"/>
    <property type="molecule type" value="Genomic_DNA"/>
</dbReference>
<dbReference type="RefSeq" id="WP_008415630.1">
    <property type="nucleotide sequence ID" value="NC_014297.1"/>
</dbReference>
<gene>
    <name evidence="4" type="ordered locus">HacjB3_12175</name>
    <name evidence="5" type="ORF">C497_07344</name>
</gene>
<evidence type="ECO:0000259" key="3">
    <source>
        <dbReference type="Pfam" id="PF24008"/>
    </source>
</evidence>
<dbReference type="HOGENOM" id="CLU_2044342_0_0_2"/>
<feature type="region of interest" description="Disordered" evidence="1">
    <location>
        <begin position="1"/>
        <end position="48"/>
    </location>
</feature>
<keyword evidence="7" id="KW-1185">Reference proteome</keyword>
<name>D8J6A0_HALJB</name>
<keyword evidence="2" id="KW-0472">Membrane</keyword>
<feature type="domain" description="DUF7322" evidence="3">
    <location>
        <begin position="51"/>
        <end position="110"/>
    </location>
</feature>
<dbReference type="GeneID" id="9420251"/>
<evidence type="ECO:0000256" key="2">
    <source>
        <dbReference type="SAM" id="Phobius"/>
    </source>
</evidence>
<keyword evidence="2" id="KW-1133">Transmembrane helix</keyword>
<evidence type="ECO:0000256" key="1">
    <source>
        <dbReference type="SAM" id="MobiDB-lite"/>
    </source>
</evidence>
<protein>
    <recommendedName>
        <fullName evidence="3">DUF7322 domain-containing protein</fullName>
    </recommendedName>
</protein>
<reference evidence="4 6" key="1">
    <citation type="journal article" date="2010" name="J. Bacteriol.">
        <title>Complete genome sequence of Halalkalicoccus jeotgali B3(T), an extremely halophilic archaeon.</title>
        <authorList>
            <person name="Roh S.W."/>
            <person name="Nam Y.D."/>
            <person name="Nam S.H."/>
            <person name="Choi S.H."/>
            <person name="Park H.S."/>
            <person name="Bae J.W."/>
        </authorList>
    </citation>
    <scope>NUCLEOTIDE SEQUENCE [LARGE SCALE GENOMIC DNA]</scope>
    <source>
        <strain evidence="4">B3</strain>
        <strain evidence="6">DSM 18796 / CECT 7217 / JCM 14584 / KCTC 4019 / B3</strain>
    </source>
</reference>
<reference evidence="5 7" key="2">
    <citation type="journal article" date="2014" name="PLoS Genet.">
        <title>Phylogenetically driven sequencing of extremely halophilic archaea reveals strategies for static and dynamic osmo-response.</title>
        <authorList>
            <person name="Becker E.A."/>
            <person name="Seitzer P.M."/>
            <person name="Tritt A."/>
            <person name="Larsen D."/>
            <person name="Krusor M."/>
            <person name="Yao A.I."/>
            <person name="Wu D."/>
            <person name="Madern D."/>
            <person name="Eisen J.A."/>
            <person name="Darling A.E."/>
            <person name="Facciotti M.T."/>
        </authorList>
    </citation>
    <scope>NUCLEOTIDE SEQUENCE [LARGE SCALE GENOMIC DNA]</scope>
    <source>
        <strain evidence="5">B3</strain>
        <strain evidence="7">DSM 18796 / CECT 7217 / JCM 14584 / KCTC 4019 / B3</strain>
    </source>
</reference>
<evidence type="ECO:0000313" key="5">
    <source>
        <dbReference type="EMBL" id="ELY38283.1"/>
    </source>
</evidence>
<dbReference type="KEGG" id="hje:HacjB3_12175"/>
<sequence>MLPDERSEHEPEEPDLGPDIPNVEPEESEPTLGPEIPDVSPPDEGFFGPGDVPKDLLSAFWKLVVLFNVGLLATSLGAMFVLFEGRLGLGGGLLAVGLLALARGLYSYWTLDLEEGTDSD</sequence>
<proteinExistence type="predicted"/>
<dbReference type="AlphaFoldDB" id="D8J6A0"/>
<evidence type="ECO:0000313" key="6">
    <source>
        <dbReference type="Proteomes" id="UP000000390"/>
    </source>
</evidence>
<keyword evidence="2" id="KW-0812">Transmembrane</keyword>
<dbReference type="eggNOG" id="arCOG06289">
    <property type="taxonomic scope" value="Archaea"/>
</dbReference>
<dbReference type="Proteomes" id="UP000000390">
    <property type="component" value="Chromosome"/>
</dbReference>
<dbReference type="OrthoDB" id="170744at2157"/>
<feature type="transmembrane region" description="Helical" evidence="2">
    <location>
        <begin position="89"/>
        <end position="109"/>
    </location>
</feature>
<dbReference type="Pfam" id="PF24008">
    <property type="entry name" value="DUF7322"/>
    <property type="match status" value="1"/>
</dbReference>
<evidence type="ECO:0000313" key="4">
    <source>
        <dbReference type="EMBL" id="ADJ15818.1"/>
    </source>
</evidence>
<dbReference type="PATRIC" id="fig|795797.18.peg.2438"/>